<keyword evidence="2" id="KW-1185">Reference proteome</keyword>
<reference evidence="2" key="1">
    <citation type="journal article" date="2022" name="Mol. Ecol. Resour.">
        <title>The genomes of chicory, endive, great burdock and yacon provide insights into Asteraceae palaeo-polyploidization history and plant inulin production.</title>
        <authorList>
            <person name="Fan W."/>
            <person name="Wang S."/>
            <person name="Wang H."/>
            <person name="Wang A."/>
            <person name="Jiang F."/>
            <person name="Liu H."/>
            <person name="Zhao H."/>
            <person name="Xu D."/>
            <person name="Zhang Y."/>
        </authorList>
    </citation>
    <scope>NUCLEOTIDE SEQUENCE [LARGE SCALE GENOMIC DNA]</scope>
    <source>
        <strain evidence="2">cv. Niubang</strain>
    </source>
</reference>
<evidence type="ECO:0000313" key="1">
    <source>
        <dbReference type="EMBL" id="KAI3678053.1"/>
    </source>
</evidence>
<protein>
    <submittedName>
        <fullName evidence="1">Uncharacterized protein</fullName>
    </submittedName>
</protein>
<proteinExistence type="predicted"/>
<reference evidence="1 2" key="2">
    <citation type="journal article" date="2022" name="Mol. Ecol. Resour.">
        <title>The genomes of chicory, endive, great burdock and yacon provide insights into Asteraceae paleo-polyploidization history and plant inulin production.</title>
        <authorList>
            <person name="Fan W."/>
            <person name="Wang S."/>
            <person name="Wang H."/>
            <person name="Wang A."/>
            <person name="Jiang F."/>
            <person name="Liu H."/>
            <person name="Zhao H."/>
            <person name="Xu D."/>
            <person name="Zhang Y."/>
        </authorList>
    </citation>
    <scope>NUCLEOTIDE SEQUENCE [LARGE SCALE GENOMIC DNA]</scope>
    <source>
        <strain evidence="2">cv. Niubang</strain>
    </source>
</reference>
<gene>
    <name evidence="1" type="ORF">L6452_37332</name>
</gene>
<sequence>MSIIRPRKHDLQHHPIAHLVLHHRSQKITFPRLSWTPLQYLTMSLLLMEVLLAQLLKGPNPPTTWSLELKLRTSSVAPLPPLLLPSSSLLSTLFTTPLLPSPFYARRFSSAVALPSSSLLSALFTLSSPHPLVLRRLLASSQ</sequence>
<name>A0ACB8Y365_ARCLA</name>
<organism evidence="1 2">
    <name type="scientific">Arctium lappa</name>
    <name type="common">Greater burdock</name>
    <name type="synonym">Lappa major</name>
    <dbReference type="NCBI Taxonomy" id="4217"/>
    <lineage>
        <taxon>Eukaryota</taxon>
        <taxon>Viridiplantae</taxon>
        <taxon>Streptophyta</taxon>
        <taxon>Embryophyta</taxon>
        <taxon>Tracheophyta</taxon>
        <taxon>Spermatophyta</taxon>
        <taxon>Magnoliopsida</taxon>
        <taxon>eudicotyledons</taxon>
        <taxon>Gunneridae</taxon>
        <taxon>Pentapetalae</taxon>
        <taxon>asterids</taxon>
        <taxon>campanulids</taxon>
        <taxon>Asterales</taxon>
        <taxon>Asteraceae</taxon>
        <taxon>Carduoideae</taxon>
        <taxon>Cardueae</taxon>
        <taxon>Arctiinae</taxon>
        <taxon>Arctium</taxon>
    </lineage>
</organism>
<dbReference type="EMBL" id="CM042060">
    <property type="protein sequence ID" value="KAI3678053.1"/>
    <property type="molecule type" value="Genomic_DNA"/>
</dbReference>
<accession>A0ACB8Y365</accession>
<dbReference type="Proteomes" id="UP001055879">
    <property type="component" value="Linkage Group LG14"/>
</dbReference>
<evidence type="ECO:0000313" key="2">
    <source>
        <dbReference type="Proteomes" id="UP001055879"/>
    </source>
</evidence>
<comment type="caution">
    <text evidence="1">The sequence shown here is derived from an EMBL/GenBank/DDBJ whole genome shotgun (WGS) entry which is preliminary data.</text>
</comment>